<comment type="caution">
    <text evidence="1">The sequence shown here is derived from an EMBL/GenBank/DDBJ whole genome shotgun (WGS) entry which is preliminary data.</text>
</comment>
<dbReference type="AlphaFoldDB" id="A0A419S6Z6"/>
<gene>
    <name evidence="1" type="ORF">BCY91_02965</name>
</gene>
<keyword evidence="2" id="KW-1185">Reference proteome</keyword>
<dbReference type="RefSeq" id="WP_120181316.1">
    <property type="nucleotide sequence ID" value="NZ_CBINCU010000002.1"/>
</dbReference>
<proteinExistence type="predicted"/>
<accession>A0A419S6Z6</accession>
<evidence type="ECO:0000313" key="2">
    <source>
        <dbReference type="Proteomes" id="UP000283433"/>
    </source>
</evidence>
<evidence type="ECO:0000313" key="1">
    <source>
        <dbReference type="EMBL" id="RKD17122.1"/>
    </source>
</evidence>
<sequence>MDNTMLIQLTNEKAIGLLHELEELRLIKVLKENIAPAKATLSEKYKGILSKEQGQNLNEHIQQMRSEWNNI</sequence>
<name>A0A419S6Z6_9SPHI</name>
<dbReference type="Proteomes" id="UP000283433">
    <property type="component" value="Unassembled WGS sequence"/>
</dbReference>
<protein>
    <submittedName>
        <fullName evidence="1">Uncharacterized protein</fullName>
    </submittedName>
</protein>
<dbReference type="EMBL" id="MBTA01000012">
    <property type="protein sequence ID" value="RKD17122.1"/>
    <property type="molecule type" value="Genomic_DNA"/>
</dbReference>
<dbReference type="OrthoDB" id="799368at2"/>
<reference evidence="1 2" key="1">
    <citation type="submission" date="2016-07" db="EMBL/GenBank/DDBJ databases">
        <title>Genome of Pelobium manganitolerans.</title>
        <authorList>
            <person name="Wu S."/>
            <person name="Wang G."/>
        </authorList>
    </citation>
    <scope>NUCLEOTIDE SEQUENCE [LARGE SCALE GENOMIC DNA]</scope>
    <source>
        <strain evidence="1 2">YS-25</strain>
    </source>
</reference>
<organism evidence="1 2">
    <name type="scientific">Pelobium manganitolerans</name>
    <dbReference type="NCBI Taxonomy" id="1842495"/>
    <lineage>
        <taxon>Bacteria</taxon>
        <taxon>Pseudomonadati</taxon>
        <taxon>Bacteroidota</taxon>
        <taxon>Sphingobacteriia</taxon>
        <taxon>Sphingobacteriales</taxon>
        <taxon>Sphingobacteriaceae</taxon>
        <taxon>Pelobium</taxon>
    </lineage>
</organism>